<comment type="caution">
    <text evidence="2">The sequence shown here is derived from an EMBL/GenBank/DDBJ whole genome shotgun (WGS) entry which is preliminary data.</text>
</comment>
<dbReference type="Proteomes" id="UP001620626">
    <property type="component" value="Unassembled WGS sequence"/>
</dbReference>
<keyword evidence="3" id="KW-1185">Reference proteome</keyword>
<organism evidence="2 3">
    <name type="scientific">Heterodera trifolii</name>
    <dbReference type="NCBI Taxonomy" id="157864"/>
    <lineage>
        <taxon>Eukaryota</taxon>
        <taxon>Metazoa</taxon>
        <taxon>Ecdysozoa</taxon>
        <taxon>Nematoda</taxon>
        <taxon>Chromadorea</taxon>
        <taxon>Rhabditida</taxon>
        <taxon>Tylenchina</taxon>
        <taxon>Tylenchomorpha</taxon>
        <taxon>Tylenchoidea</taxon>
        <taxon>Heteroderidae</taxon>
        <taxon>Heteroderinae</taxon>
        <taxon>Heterodera</taxon>
    </lineage>
</organism>
<feature type="chain" id="PRO_5044790413" evidence="1">
    <location>
        <begin position="23"/>
        <end position="234"/>
    </location>
</feature>
<accession>A0ABD2IDM4</accession>
<protein>
    <submittedName>
        <fullName evidence="2">Uncharacterized protein</fullName>
    </submittedName>
</protein>
<feature type="signal peptide" evidence="1">
    <location>
        <begin position="1"/>
        <end position="22"/>
    </location>
</feature>
<dbReference type="EMBL" id="JBICBT010001362">
    <property type="protein sequence ID" value="KAL3071268.1"/>
    <property type="molecule type" value="Genomic_DNA"/>
</dbReference>
<dbReference type="AlphaFoldDB" id="A0ABD2IDM4"/>
<proteinExistence type="predicted"/>
<keyword evidence="1" id="KW-0732">Signal</keyword>
<name>A0ABD2IDM4_9BILA</name>
<sequence length="234" mass="25999">MIFHSTNATILVALLLALPVHLMPLADDDKDAENNNSSGLTASGIMKGLTTGLALSSCLPGTECARSIERAQGAPTSYIPAQAWAPQPLAAAQQLDQKCDVSLSDHFATFIVSLTSAHEGTSEQQNLVELDMKRARELQKMIEGAIEHIVVEDVAEDGTFAETFSCQPNIDFQFDGISLSDGKFHRLLFTLLIRCNFKCRNWWTRTKHRRKWQIFALIFEGLRMCGRTVEESQK</sequence>
<evidence type="ECO:0000313" key="3">
    <source>
        <dbReference type="Proteomes" id="UP001620626"/>
    </source>
</evidence>
<reference evidence="2 3" key="1">
    <citation type="submission" date="2024-10" db="EMBL/GenBank/DDBJ databases">
        <authorList>
            <person name="Kim D."/>
        </authorList>
    </citation>
    <scope>NUCLEOTIDE SEQUENCE [LARGE SCALE GENOMIC DNA]</scope>
    <source>
        <strain evidence="2">BH-2024</strain>
    </source>
</reference>
<gene>
    <name evidence="2" type="ORF">niasHT_036084</name>
</gene>
<evidence type="ECO:0000313" key="2">
    <source>
        <dbReference type="EMBL" id="KAL3071268.1"/>
    </source>
</evidence>
<evidence type="ECO:0000256" key="1">
    <source>
        <dbReference type="SAM" id="SignalP"/>
    </source>
</evidence>